<feature type="region of interest" description="Disordered" evidence="2">
    <location>
        <begin position="813"/>
        <end position="855"/>
    </location>
</feature>
<dbReference type="RefSeq" id="XP_067923378.1">
    <property type="nucleotide sequence ID" value="XM_068064649.1"/>
</dbReference>
<sequence>MLGVFHQLGRFVKWRNLYFRSLQARSIALIREAAQLDPSTDGYARFRACPSPPPPLVTQLKPVYVQTFCVRPIQFLFSARAPRLHRRQVEPDKDVMFLRQLQLVAGTVTDITNFPVRFRLMIQRSVFSTMDQIVGSLGTVYVQQGLRQAHKLVASIDVLGNPLKVITNVSAGTHALMTNLAQQHQHQEDAPRPTFWGVMGRVVAGLLGDVIDGVGNVARGLFKLLETVRVVDGDDLLAMWPPILRINRGALECPDGLGEAVLRGAVVFVELLIASVCGLFVYPLRGYSKHKDSTEQVNSDTRKRWLFCGIGLLYGVSSFFCGTIGAILLLIHSCAAGFRVVLQRLPNIAYIRPPRSFPADHAVQQFSFHTSQAARVQRTAVKSVGRTSLQPVVIACPLPPLQQQKAAGKRWMGEKTKRKESRYDARARLNALKDYIIVTPDLVLCVRDGATRWVCRRGDIAAVHVKAPAHWVDALYALSRMDGVGAAFGHRKRGINVLSNQQQERAKVSQALSAAWRWFLMEKNNLQKRLNHRTRMSVQGSTAEPGHVPTADYRSGRTTCLSPHTEEPFQSGLGVWRRQQPSLPSKGSLENEANRKSVLRATSATALSTAAAALSGRGSEQIFTVQVTIRNGLGLSEHALRNPQKAYYQYMQHFAARGGVVEAVRFGHRLEAHNETQPTGELRVTPTVNGESPARKPIGKEDTGQQEALAAVSTPRAEDGLLSEAGFTRDSRGETNRTRLTKDRHAPRTSTHQRAPNSQRGSPESKLKGSPKSSLGTERSLKSDSDKHNLAGLERGRERWKFFTRNRRNLVNGPEEAEVGGGFSPLDRLEEGRRTDDEESSKMSECDDLSEQKKSGQGCREQGFVHFLSGWGSSLRGCLPFGAGQKNKSKKQKLNESPQVMAVTSIGAEERFRPGVDGLGRRQSGAGELGSEPVAPAESDWLTTLVETLQRIVRSIRDGLKALVTMLWREPPLPPLGVSFEVQVTGWDAAISAFDTLASQIQDRKH</sequence>
<organism evidence="4 5">
    <name type="scientific">Cystoisospora suis</name>
    <dbReference type="NCBI Taxonomy" id="483139"/>
    <lineage>
        <taxon>Eukaryota</taxon>
        <taxon>Sar</taxon>
        <taxon>Alveolata</taxon>
        <taxon>Apicomplexa</taxon>
        <taxon>Conoidasida</taxon>
        <taxon>Coccidia</taxon>
        <taxon>Eucoccidiorida</taxon>
        <taxon>Eimeriorina</taxon>
        <taxon>Sarcocystidae</taxon>
        <taxon>Cystoisospora</taxon>
    </lineage>
</organism>
<evidence type="ECO:0000256" key="2">
    <source>
        <dbReference type="SAM" id="MobiDB-lite"/>
    </source>
</evidence>
<keyword evidence="3" id="KW-0812">Transmembrane</keyword>
<dbReference type="GO" id="GO:0006623">
    <property type="term" value="P:protein targeting to vacuole"/>
    <property type="evidence" value="ECO:0007669"/>
    <property type="project" value="TreeGrafter"/>
</dbReference>
<accession>A0A2C6L0E4</accession>
<feature type="region of interest" description="Disordered" evidence="2">
    <location>
        <begin position="671"/>
        <end position="792"/>
    </location>
</feature>
<dbReference type="EMBL" id="MIGC01002079">
    <property type="protein sequence ID" value="PHJ21698.1"/>
    <property type="molecule type" value="Genomic_DNA"/>
</dbReference>
<feature type="compositionally biased region" description="Low complexity" evidence="2">
    <location>
        <begin position="761"/>
        <end position="776"/>
    </location>
</feature>
<keyword evidence="3" id="KW-0472">Membrane</keyword>
<dbReference type="PANTHER" id="PTHR16166">
    <property type="entry name" value="VACUOLAR PROTEIN SORTING-ASSOCIATED PROTEIN VPS13"/>
    <property type="match status" value="1"/>
</dbReference>
<dbReference type="InterPro" id="IPR026847">
    <property type="entry name" value="VPS13"/>
</dbReference>
<feature type="transmembrane region" description="Helical" evidence="3">
    <location>
        <begin position="305"/>
        <end position="331"/>
    </location>
</feature>
<keyword evidence="5" id="KW-1185">Reference proteome</keyword>
<dbReference type="VEuPathDB" id="ToxoDB:CSUI_004458"/>
<evidence type="ECO:0000256" key="1">
    <source>
        <dbReference type="ARBA" id="ARBA00006545"/>
    </source>
</evidence>
<keyword evidence="3" id="KW-1133">Transmembrane helix</keyword>
<feature type="compositionally biased region" description="Polar residues" evidence="2">
    <location>
        <begin position="748"/>
        <end position="760"/>
    </location>
</feature>
<comment type="similarity">
    <text evidence="1">Belongs to the VPS13 family.</text>
</comment>
<feature type="compositionally biased region" description="Basic and acidic residues" evidence="2">
    <location>
        <begin position="779"/>
        <end position="792"/>
    </location>
</feature>
<dbReference type="PANTHER" id="PTHR16166:SF93">
    <property type="entry name" value="INTERMEMBRANE LIPID TRANSFER PROTEIN VPS13"/>
    <property type="match status" value="1"/>
</dbReference>
<proteinExistence type="inferred from homology"/>
<feature type="transmembrane region" description="Helical" evidence="3">
    <location>
        <begin position="260"/>
        <end position="284"/>
    </location>
</feature>
<evidence type="ECO:0000256" key="3">
    <source>
        <dbReference type="SAM" id="Phobius"/>
    </source>
</evidence>
<dbReference type="AlphaFoldDB" id="A0A2C6L0E4"/>
<dbReference type="GO" id="GO:0045053">
    <property type="term" value="P:protein retention in Golgi apparatus"/>
    <property type="evidence" value="ECO:0007669"/>
    <property type="project" value="TreeGrafter"/>
</dbReference>
<feature type="region of interest" description="Disordered" evidence="2">
    <location>
        <begin position="565"/>
        <end position="594"/>
    </location>
</feature>
<name>A0A2C6L0E4_9APIC</name>
<evidence type="ECO:0000313" key="5">
    <source>
        <dbReference type="Proteomes" id="UP000221165"/>
    </source>
</evidence>
<feature type="compositionally biased region" description="Basic and acidic residues" evidence="2">
    <location>
        <begin position="727"/>
        <end position="746"/>
    </location>
</feature>
<dbReference type="OrthoDB" id="428159at2759"/>
<dbReference type="Proteomes" id="UP000221165">
    <property type="component" value="Unassembled WGS sequence"/>
</dbReference>
<reference evidence="4 5" key="1">
    <citation type="journal article" date="2017" name="Int. J. Parasitol.">
        <title>The genome of the protozoan parasite Cystoisospora suis and a reverse vaccinology approach to identify vaccine candidates.</title>
        <authorList>
            <person name="Palmieri N."/>
            <person name="Shrestha A."/>
            <person name="Ruttkowski B."/>
            <person name="Beck T."/>
            <person name="Vogl C."/>
            <person name="Tomley F."/>
            <person name="Blake D.P."/>
            <person name="Joachim A."/>
        </authorList>
    </citation>
    <scope>NUCLEOTIDE SEQUENCE [LARGE SCALE GENOMIC DNA]</scope>
    <source>
        <strain evidence="4 5">Wien I</strain>
    </source>
</reference>
<comment type="caution">
    <text evidence="4">The sequence shown here is derived from an EMBL/GenBank/DDBJ whole genome shotgun (WGS) entry which is preliminary data.</text>
</comment>
<dbReference type="GeneID" id="94427860"/>
<protein>
    <submittedName>
        <fullName evidence="4">Amine-terminal region of a tm vesicle-mediated sorter</fullName>
    </submittedName>
</protein>
<feature type="compositionally biased region" description="Basic and acidic residues" evidence="2">
    <location>
        <begin position="827"/>
        <end position="854"/>
    </location>
</feature>
<gene>
    <name evidence="4" type="ORF">CSUI_004458</name>
</gene>
<evidence type="ECO:0000313" key="4">
    <source>
        <dbReference type="EMBL" id="PHJ21698.1"/>
    </source>
</evidence>